<dbReference type="AlphaFoldDB" id="A0A8S2AU80"/>
<dbReference type="SUPFAM" id="SSF56112">
    <property type="entry name" value="Protein kinase-like (PK-like)"/>
    <property type="match status" value="2"/>
</dbReference>
<evidence type="ECO:0000256" key="20">
    <source>
        <dbReference type="ARBA" id="ARBA00058225"/>
    </source>
</evidence>
<dbReference type="SMART" id="SM00054">
    <property type="entry name" value="EFh"/>
    <property type="match status" value="8"/>
</dbReference>
<evidence type="ECO:0000256" key="10">
    <source>
        <dbReference type="ARBA" id="ARBA00022737"/>
    </source>
</evidence>
<dbReference type="CDD" id="cd05117">
    <property type="entry name" value="STKc_CAMK"/>
    <property type="match status" value="2"/>
</dbReference>
<proteinExistence type="inferred from homology"/>
<evidence type="ECO:0000259" key="24">
    <source>
        <dbReference type="PROSITE" id="PS50222"/>
    </source>
</evidence>
<gene>
    <name evidence="25" type="ORF">AARE701A_LOCUS16848</name>
</gene>
<evidence type="ECO:0000256" key="19">
    <source>
        <dbReference type="ARBA" id="ARBA00048679"/>
    </source>
</evidence>
<keyword evidence="12" id="KW-0418">Kinase</keyword>
<reference evidence="25" key="1">
    <citation type="submission" date="2021-01" db="EMBL/GenBank/DDBJ databases">
        <authorList>
            <person name="Bezrukov I."/>
        </authorList>
    </citation>
    <scope>NUCLEOTIDE SEQUENCE</scope>
</reference>
<dbReference type="EC" id="2.7.11.1" evidence="4"/>
<dbReference type="PROSITE" id="PS00018">
    <property type="entry name" value="EF_HAND_1"/>
    <property type="match status" value="7"/>
</dbReference>
<feature type="binding site" evidence="22">
    <location>
        <position position="66"/>
    </location>
    <ligand>
        <name>ATP</name>
        <dbReference type="ChEBI" id="CHEBI:30616"/>
    </ligand>
</feature>
<keyword evidence="8" id="KW-0519">Myristate</keyword>
<keyword evidence="26" id="KW-1185">Reference proteome</keyword>
<comment type="similarity">
    <text evidence="17">Belongs to the protein kinase superfamily. Ser/Thr protein kinase family. CDPK subfamily.</text>
</comment>
<keyword evidence="14 22" id="KW-0067">ATP-binding</keyword>
<protein>
    <recommendedName>
        <fullName evidence="4">non-specific serine/threonine protein kinase</fullName>
        <ecNumber evidence="4">2.7.11.1</ecNumber>
    </recommendedName>
</protein>
<comment type="similarity">
    <text evidence="3">Belongs to the protein kinase superfamily. CAMK Ser/Thr protein kinase family. SNF1 subfamily.</text>
</comment>
<dbReference type="InterPro" id="IPR008271">
    <property type="entry name" value="Ser/Thr_kinase_AS"/>
</dbReference>
<feature type="domain" description="EF-hand" evidence="24">
    <location>
        <begin position="449"/>
        <end position="467"/>
    </location>
</feature>
<dbReference type="Gene3D" id="3.30.200.20">
    <property type="entry name" value="Phosphorylase Kinase, domain 1"/>
    <property type="match status" value="2"/>
</dbReference>
<evidence type="ECO:0000256" key="17">
    <source>
        <dbReference type="ARBA" id="ARBA00024334"/>
    </source>
</evidence>
<dbReference type="InterPro" id="IPR011009">
    <property type="entry name" value="Kinase-like_dom_sf"/>
</dbReference>
<evidence type="ECO:0000256" key="14">
    <source>
        <dbReference type="ARBA" id="ARBA00022840"/>
    </source>
</evidence>
<dbReference type="FunFam" id="3.30.200.20:FF:000004">
    <property type="entry name" value="Calcium-dependent protein kinase 1"/>
    <property type="match status" value="1"/>
</dbReference>
<dbReference type="FunFam" id="1.10.510.10:FF:000571">
    <property type="entry name" value="Maternal embryonic leucine zipper kinase"/>
    <property type="match status" value="1"/>
</dbReference>
<dbReference type="InterPro" id="IPR002048">
    <property type="entry name" value="EF_hand_dom"/>
</dbReference>
<dbReference type="InterPro" id="IPR000719">
    <property type="entry name" value="Prot_kinase_dom"/>
</dbReference>
<dbReference type="GO" id="GO:0016020">
    <property type="term" value="C:membrane"/>
    <property type="evidence" value="ECO:0007669"/>
    <property type="project" value="UniProtKB-SubCell"/>
</dbReference>
<feature type="domain" description="EF-hand" evidence="24">
    <location>
        <begin position="366"/>
        <end position="401"/>
    </location>
</feature>
<dbReference type="SUPFAM" id="SSF47473">
    <property type="entry name" value="EF-hand"/>
    <property type="match status" value="2"/>
</dbReference>
<comment type="similarity">
    <text evidence="2">Belongs to the protein kinase superfamily. CAMK Ser/Thr protein kinase family. CaMK subfamily.</text>
</comment>
<feature type="domain" description="EF-hand" evidence="24">
    <location>
        <begin position="769"/>
        <end position="804"/>
    </location>
</feature>
<dbReference type="PANTHER" id="PTHR24349">
    <property type="entry name" value="SERINE/THREONINE-PROTEIN KINASE"/>
    <property type="match status" value="1"/>
</dbReference>
<evidence type="ECO:0000256" key="3">
    <source>
        <dbReference type="ARBA" id="ARBA00006234"/>
    </source>
</evidence>
<evidence type="ECO:0000256" key="16">
    <source>
        <dbReference type="ARBA" id="ARBA00023288"/>
    </source>
</evidence>
<feature type="domain" description="EF-hand" evidence="24">
    <location>
        <begin position="402"/>
        <end position="437"/>
    </location>
</feature>
<accession>A0A8S2AU80</accession>
<evidence type="ECO:0000256" key="5">
    <source>
        <dbReference type="ARBA" id="ARBA00022527"/>
    </source>
</evidence>
<evidence type="ECO:0000256" key="1">
    <source>
        <dbReference type="ARBA" id="ARBA00004635"/>
    </source>
</evidence>
<dbReference type="Proteomes" id="UP000682877">
    <property type="component" value="Chromosome 6"/>
</dbReference>
<evidence type="ECO:0000256" key="4">
    <source>
        <dbReference type="ARBA" id="ARBA00012513"/>
    </source>
</evidence>
<keyword evidence="10" id="KW-0677">Repeat</keyword>
<dbReference type="EMBL" id="LR999456">
    <property type="protein sequence ID" value="CAE6136280.1"/>
    <property type="molecule type" value="Genomic_DNA"/>
</dbReference>
<dbReference type="InterPro" id="IPR011992">
    <property type="entry name" value="EF-hand-dom_pair"/>
</dbReference>
<evidence type="ECO:0000256" key="18">
    <source>
        <dbReference type="ARBA" id="ARBA00047899"/>
    </source>
</evidence>
<dbReference type="FunFam" id="3.30.200.20:FF:001210">
    <property type="entry name" value="Calcium-dependent protein kinase 31"/>
    <property type="match status" value="1"/>
</dbReference>
<comment type="catalytic activity">
    <reaction evidence="18">
        <text>L-threonyl-[protein] + ATP = O-phospho-L-threonyl-[protein] + ADP + H(+)</text>
        <dbReference type="Rhea" id="RHEA:46608"/>
        <dbReference type="Rhea" id="RHEA-COMP:11060"/>
        <dbReference type="Rhea" id="RHEA-COMP:11605"/>
        <dbReference type="ChEBI" id="CHEBI:15378"/>
        <dbReference type="ChEBI" id="CHEBI:30013"/>
        <dbReference type="ChEBI" id="CHEBI:30616"/>
        <dbReference type="ChEBI" id="CHEBI:61977"/>
        <dbReference type="ChEBI" id="CHEBI:456216"/>
        <dbReference type="EC" id="2.7.11.1"/>
    </reaction>
</comment>
<feature type="domain" description="EF-hand" evidence="24">
    <location>
        <begin position="330"/>
        <end position="365"/>
    </location>
</feature>
<dbReference type="PROSITE" id="PS00107">
    <property type="entry name" value="PROTEIN_KINASE_ATP"/>
    <property type="match status" value="1"/>
</dbReference>
<evidence type="ECO:0000256" key="8">
    <source>
        <dbReference type="ARBA" id="ARBA00022707"/>
    </source>
</evidence>
<evidence type="ECO:0000256" key="15">
    <source>
        <dbReference type="ARBA" id="ARBA00023136"/>
    </source>
</evidence>
<dbReference type="FunFam" id="1.10.238.10:FF:000015">
    <property type="entry name" value="Calcium-dependent protein kinase 1"/>
    <property type="match status" value="2"/>
</dbReference>
<dbReference type="GO" id="GO:0004674">
    <property type="term" value="F:protein serine/threonine kinase activity"/>
    <property type="evidence" value="ECO:0007669"/>
    <property type="project" value="UniProtKB-KW"/>
</dbReference>
<keyword evidence="16" id="KW-0449">Lipoprotein</keyword>
<evidence type="ECO:0000256" key="6">
    <source>
        <dbReference type="ARBA" id="ARBA00022553"/>
    </source>
</evidence>
<comment type="function">
    <text evidence="20">CIPK serine-threonine protein kinases interact with CBL proteins. Binding of a CBL protein to the regulatory NAF domain of CIPK protein lead to the activation of the kinase in a calcium-dependent manner.</text>
</comment>
<keyword evidence="9" id="KW-0479">Metal-binding</keyword>
<dbReference type="SMART" id="SM00220">
    <property type="entry name" value="S_TKc"/>
    <property type="match status" value="2"/>
</dbReference>
<keyword evidence="15" id="KW-0472">Membrane</keyword>
<dbReference type="InterPro" id="IPR018247">
    <property type="entry name" value="EF_Hand_1_Ca_BS"/>
</dbReference>
<evidence type="ECO:0000256" key="13">
    <source>
        <dbReference type="ARBA" id="ARBA00022837"/>
    </source>
</evidence>
<comment type="subcellular location">
    <subcellularLocation>
        <location evidence="1">Membrane</location>
        <topology evidence="1">Lipid-anchor</topology>
    </subcellularLocation>
</comment>
<dbReference type="Pfam" id="PF13499">
    <property type="entry name" value="EF-hand_7"/>
    <property type="match status" value="4"/>
</dbReference>
<dbReference type="Gene3D" id="1.10.238.10">
    <property type="entry name" value="EF-hand"/>
    <property type="match status" value="2"/>
</dbReference>
<feature type="domain" description="EF-hand" evidence="24">
    <location>
        <begin position="841"/>
        <end position="876"/>
    </location>
</feature>
<feature type="domain" description="EF-hand" evidence="24">
    <location>
        <begin position="881"/>
        <end position="911"/>
    </location>
</feature>
<dbReference type="FunFam" id="1.10.510.10:FF:001411">
    <property type="entry name" value="Calcium-dependent protein kinase 27"/>
    <property type="match status" value="1"/>
</dbReference>
<keyword evidence="11 22" id="KW-0547">Nucleotide-binding</keyword>
<evidence type="ECO:0000256" key="7">
    <source>
        <dbReference type="ARBA" id="ARBA00022679"/>
    </source>
</evidence>
<feature type="domain" description="Protein kinase" evidence="23">
    <location>
        <begin position="465"/>
        <end position="727"/>
    </location>
</feature>
<dbReference type="GO" id="GO:0005509">
    <property type="term" value="F:calcium ion binding"/>
    <property type="evidence" value="ECO:0007669"/>
    <property type="project" value="InterPro"/>
</dbReference>
<dbReference type="InterPro" id="IPR017441">
    <property type="entry name" value="Protein_kinase_ATP_BS"/>
</dbReference>
<name>A0A8S2AU80_ARAAE</name>
<sequence>MGCCGSKPRTASDIHRKQETILGKPLEDIKKLYSFEGELGKGTFGTTYLCKENSTGKSYACKSILKRTLSSEEDKEAVKTEIQIMDHVSGEPNIVQIKGSYEDKNSVHIVMELCGGGELYDKIDALVKSHSYYSEKDAAGIFRSIVNAVKICHSLDVVHRDLKPENFLFSSNDENAMLKAIDFGCSVYIKEGQTLERIIGSKYYIAPEVLEGSYGKEIDIWSAGVILYILLSGVPPFQTDAEIKEARLDFESQPWPLISNKAKNLIGKMLTKDTKERISAAKVLEHPWMISEAPDQPIDNVVLSRMKQFRAMNKLKKLALKVIAEGLSEEEIKGLKTMFENMDTDKSGSITYEELKTGLNRHGSKLSETEVRQLMEAADVDGNGTIDYIEFISATMQRHRLERDEHLHKAFLHFDKDNSGYITKDELEIAMKEHGMGDEANAKEIISEDGKIDYEEFCSMMRNGNLQPQGKLLGQFGITRKCVEKSTGKTYACKTILKTNLKNEEDEQAVKREIRIMKHLSGEPNIVEFKKAYEDKDSVHIVMEFCGGGELFKKIEALSNADKFYSEKDAVGIIRPIVNVVQICHYMGVMHRDLKPENFLLSSTDDNAMLKAIDFGCSVFIQEGEVYRDCVGSAYYVAPEVLQGNYGKEADIWSAGIILYILLCGKPPFVTEPEARMFNEIKSAEIDFHSEPWPLIDRKAKHLVMKMLTRNPKERISAAEVLRHPWMKDGEASDKPIDGVVLSRLKQFRDMNKLKKVALKVIAASLSEEEIKGLKTLFTNIDTDKSGTITVEELKTGLTRLGSNLSKTEVEQLMEAADVDGNGTIDIDEFISATMHRYKLDRDDHVYKAFQHFDKDNDGHITKEELEMALKEHGVGDEGSIKQIITEVDTDNDGKINFEEFRTMMRSGSNLQPQGELLPIK</sequence>
<keyword evidence="6" id="KW-0597">Phosphoprotein</keyword>
<evidence type="ECO:0000256" key="11">
    <source>
        <dbReference type="ARBA" id="ARBA00022741"/>
    </source>
</evidence>
<dbReference type="PROSITE" id="PS00108">
    <property type="entry name" value="PROTEIN_KINASE_ST"/>
    <property type="match status" value="2"/>
</dbReference>
<comment type="function">
    <text evidence="21">May play a role in signal transduction pathways that involve calcium as a second messenger.</text>
</comment>
<evidence type="ECO:0000256" key="22">
    <source>
        <dbReference type="PROSITE-ProRule" id="PRU10141"/>
    </source>
</evidence>
<feature type="domain" description="EF-hand" evidence="24">
    <location>
        <begin position="805"/>
        <end position="840"/>
    </location>
</feature>
<evidence type="ECO:0000256" key="9">
    <source>
        <dbReference type="ARBA" id="ARBA00022723"/>
    </source>
</evidence>
<dbReference type="GO" id="GO:0005524">
    <property type="term" value="F:ATP binding"/>
    <property type="evidence" value="ECO:0007669"/>
    <property type="project" value="UniProtKB-UniRule"/>
</dbReference>
<feature type="domain" description="Protein kinase" evidence="23">
    <location>
        <begin position="33"/>
        <end position="289"/>
    </location>
</feature>
<keyword evidence="5" id="KW-0723">Serine/threonine-protein kinase</keyword>
<evidence type="ECO:0000256" key="2">
    <source>
        <dbReference type="ARBA" id="ARBA00005354"/>
    </source>
</evidence>
<comment type="catalytic activity">
    <reaction evidence="19">
        <text>L-seryl-[protein] + ATP = O-phospho-L-seryl-[protein] + ADP + H(+)</text>
        <dbReference type="Rhea" id="RHEA:17989"/>
        <dbReference type="Rhea" id="RHEA-COMP:9863"/>
        <dbReference type="Rhea" id="RHEA-COMP:11604"/>
        <dbReference type="ChEBI" id="CHEBI:15378"/>
        <dbReference type="ChEBI" id="CHEBI:29999"/>
        <dbReference type="ChEBI" id="CHEBI:30616"/>
        <dbReference type="ChEBI" id="CHEBI:83421"/>
        <dbReference type="ChEBI" id="CHEBI:456216"/>
        <dbReference type="EC" id="2.7.11.1"/>
    </reaction>
</comment>
<dbReference type="PROSITE" id="PS50011">
    <property type="entry name" value="PROTEIN_KINASE_DOM"/>
    <property type="match status" value="2"/>
</dbReference>
<evidence type="ECO:0000313" key="26">
    <source>
        <dbReference type="Proteomes" id="UP000682877"/>
    </source>
</evidence>
<evidence type="ECO:0000256" key="12">
    <source>
        <dbReference type="ARBA" id="ARBA00022777"/>
    </source>
</evidence>
<dbReference type="CDD" id="cd15898">
    <property type="entry name" value="EFh_PI-PLC"/>
    <property type="match status" value="1"/>
</dbReference>
<organism evidence="25 26">
    <name type="scientific">Arabidopsis arenosa</name>
    <name type="common">Sand rock-cress</name>
    <name type="synonym">Cardaminopsis arenosa</name>
    <dbReference type="NCBI Taxonomy" id="38785"/>
    <lineage>
        <taxon>Eukaryota</taxon>
        <taxon>Viridiplantae</taxon>
        <taxon>Streptophyta</taxon>
        <taxon>Embryophyta</taxon>
        <taxon>Tracheophyta</taxon>
        <taxon>Spermatophyta</taxon>
        <taxon>Magnoliopsida</taxon>
        <taxon>eudicotyledons</taxon>
        <taxon>Gunneridae</taxon>
        <taxon>Pentapetalae</taxon>
        <taxon>rosids</taxon>
        <taxon>malvids</taxon>
        <taxon>Brassicales</taxon>
        <taxon>Brassicaceae</taxon>
        <taxon>Camelineae</taxon>
        <taxon>Arabidopsis</taxon>
    </lineage>
</organism>
<dbReference type="Pfam" id="PF00069">
    <property type="entry name" value="Pkinase"/>
    <property type="match status" value="2"/>
</dbReference>
<evidence type="ECO:0000259" key="23">
    <source>
        <dbReference type="PROSITE" id="PS50011"/>
    </source>
</evidence>
<dbReference type="Gene3D" id="1.10.510.10">
    <property type="entry name" value="Transferase(Phosphotransferase) domain 1"/>
    <property type="match status" value="2"/>
</dbReference>
<evidence type="ECO:0000256" key="21">
    <source>
        <dbReference type="ARBA" id="ARBA00058232"/>
    </source>
</evidence>
<dbReference type="PROSITE" id="PS50222">
    <property type="entry name" value="EF_HAND_2"/>
    <property type="match status" value="8"/>
</dbReference>
<keyword evidence="13" id="KW-0106">Calcium</keyword>
<dbReference type="InterPro" id="IPR050205">
    <property type="entry name" value="CDPK_Ser/Thr_kinases"/>
</dbReference>
<evidence type="ECO:0000313" key="25">
    <source>
        <dbReference type="EMBL" id="CAE6136280.1"/>
    </source>
</evidence>
<keyword evidence="7" id="KW-0808">Transferase</keyword>